<evidence type="ECO:0000256" key="5">
    <source>
        <dbReference type="ARBA" id="ARBA00023136"/>
    </source>
</evidence>
<accession>A0A1T4WP61</accession>
<evidence type="ECO:0000256" key="3">
    <source>
        <dbReference type="ARBA" id="ARBA00022692"/>
    </source>
</evidence>
<name>A0A1T4WP61_9BACT</name>
<dbReference type="EMBL" id="FUYA01000009">
    <property type="protein sequence ID" value="SKA79140.1"/>
    <property type="molecule type" value="Genomic_DNA"/>
</dbReference>
<keyword evidence="10" id="KW-1185">Reference proteome</keyword>
<evidence type="ECO:0000256" key="1">
    <source>
        <dbReference type="ARBA" id="ARBA00004651"/>
    </source>
</evidence>
<keyword evidence="5 7" id="KW-0472">Membrane</keyword>
<reference evidence="9 10" key="1">
    <citation type="submission" date="2017-02" db="EMBL/GenBank/DDBJ databases">
        <authorList>
            <person name="Peterson S.W."/>
        </authorList>
    </citation>
    <scope>NUCLEOTIDE SEQUENCE [LARGE SCALE GENOMIC DNA]</scope>
    <source>
        <strain evidence="9 10">DSM 18034</strain>
    </source>
</reference>
<dbReference type="Proteomes" id="UP000189733">
    <property type="component" value="Unassembled WGS sequence"/>
</dbReference>
<evidence type="ECO:0000256" key="2">
    <source>
        <dbReference type="ARBA" id="ARBA00022475"/>
    </source>
</evidence>
<organism evidence="9 10">
    <name type="scientific">Desulfobaculum bizertense DSM 18034</name>
    <dbReference type="NCBI Taxonomy" id="1121442"/>
    <lineage>
        <taxon>Bacteria</taxon>
        <taxon>Pseudomonadati</taxon>
        <taxon>Thermodesulfobacteriota</taxon>
        <taxon>Desulfovibrionia</taxon>
        <taxon>Desulfovibrionales</taxon>
        <taxon>Desulfovibrionaceae</taxon>
        <taxon>Desulfobaculum</taxon>
    </lineage>
</organism>
<dbReference type="GO" id="GO:0005886">
    <property type="term" value="C:plasma membrane"/>
    <property type="evidence" value="ECO:0007669"/>
    <property type="project" value="UniProtKB-SubCell"/>
</dbReference>
<dbReference type="InterPro" id="IPR050250">
    <property type="entry name" value="Macrolide_Exporter_MacB"/>
</dbReference>
<evidence type="ECO:0000256" key="6">
    <source>
        <dbReference type="ARBA" id="ARBA00038076"/>
    </source>
</evidence>
<dbReference type="InterPro" id="IPR003838">
    <property type="entry name" value="ABC3_permease_C"/>
</dbReference>
<feature type="domain" description="ABC3 transporter permease C-terminal" evidence="8">
    <location>
        <begin position="101"/>
        <end position="219"/>
    </location>
</feature>
<comment type="similarity">
    <text evidence="6">Belongs to the ABC-4 integral membrane protein family.</text>
</comment>
<evidence type="ECO:0000313" key="9">
    <source>
        <dbReference type="EMBL" id="SKA79140.1"/>
    </source>
</evidence>
<evidence type="ECO:0000256" key="7">
    <source>
        <dbReference type="SAM" id="Phobius"/>
    </source>
</evidence>
<dbReference type="AlphaFoldDB" id="A0A1T4WP61"/>
<feature type="transmembrane region" description="Helical" evidence="7">
    <location>
        <begin position="36"/>
        <end position="58"/>
    </location>
</feature>
<dbReference type="STRING" id="1121442.SAMN02745702_02505"/>
<comment type="subcellular location">
    <subcellularLocation>
        <location evidence="1">Cell membrane</location>
        <topology evidence="1">Multi-pass membrane protein</topology>
    </subcellularLocation>
</comment>
<protein>
    <submittedName>
        <fullName evidence="9">FtsX-like permease family protein</fullName>
    </submittedName>
</protein>
<dbReference type="PANTHER" id="PTHR30572:SF4">
    <property type="entry name" value="ABC TRANSPORTER PERMEASE YTRF"/>
    <property type="match status" value="1"/>
</dbReference>
<feature type="transmembrane region" description="Helical" evidence="7">
    <location>
        <begin position="100"/>
        <end position="119"/>
    </location>
</feature>
<dbReference type="Pfam" id="PF02687">
    <property type="entry name" value="FtsX"/>
    <property type="match status" value="1"/>
</dbReference>
<dbReference type="RefSeq" id="WP_078685785.1">
    <property type="nucleotide sequence ID" value="NZ_FUYA01000009.1"/>
</dbReference>
<evidence type="ECO:0000313" key="10">
    <source>
        <dbReference type="Proteomes" id="UP000189733"/>
    </source>
</evidence>
<feature type="transmembrane region" description="Helical" evidence="7">
    <location>
        <begin position="189"/>
        <end position="210"/>
    </location>
</feature>
<evidence type="ECO:0000256" key="4">
    <source>
        <dbReference type="ARBA" id="ARBA00022989"/>
    </source>
</evidence>
<sequence length="228" mass="24522">MKKTHNESTAKPVDRQIVLPMKTALSMSFRNLRIRFMRSLVTTVSLVLAVAFLSFILLRSNIAQGYLSAHGPSVLDELTRAGFSVASDAQSISPSPRERWIVFLSLLVCAVGIINAQLMSVTERFREIGVMKCLGALDRFVLRIFLLEAGMLGATGSACGVLLGLLVSLGYSLVTFGSAASFGLLHPDALLSLLFAFATGIFLTLAGVLYPAYLAARMRPIAALGSEH</sequence>
<dbReference type="PANTHER" id="PTHR30572">
    <property type="entry name" value="MEMBRANE COMPONENT OF TRANSPORTER-RELATED"/>
    <property type="match status" value="1"/>
</dbReference>
<keyword evidence="2" id="KW-1003">Cell membrane</keyword>
<dbReference type="GO" id="GO:0022857">
    <property type="term" value="F:transmembrane transporter activity"/>
    <property type="evidence" value="ECO:0007669"/>
    <property type="project" value="TreeGrafter"/>
</dbReference>
<feature type="transmembrane region" description="Helical" evidence="7">
    <location>
        <begin position="140"/>
        <end position="169"/>
    </location>
</feature>
<keyword evidence="4 7" id="KW-1133">Transmembrane helix</keyword>
<proteinExistence type="inferred from homology"/>
<dbReference type="OrthoDB" id="9780560at2"/>
<evidence type="ECO:0000259" key="8">
    <source>
        <dbReference type="Pfam" id="PF02687"/>
    </source>
</evidence>
<gene>
    <name evidence="9" type="ORF">SAMN02745702_02505</name>
</gene>
<keyword evidence="3 7" id="KW-0812">Transmembrane</keyword>